<reference evidence="2 3" key="1">
    <citation type="journal article" date="2021" name="Elife">
        <title>Chloroplast acquisition without the gene transfer in kleptoplastic sea slugs, Plakobranchus ocellatus.</title>
        <authorList>
            <person name="Maeda T."/>
            <person name="Takahashi S."/>
            <person name="Yoshida T."/>
            <person name="Shimamura S."/>
            <person name="Takaki Y."/>
            <person name="Nagai Y."/>
            <person name="Toyoda A."/>
            <person name="Suzuki Y."/>
            <person name="Arimoto A."/>
            <person name="Ishii H."/>
            <person name="Satoh N."/>
            <person name="Nishiyama T."/>
            <person name="Hasebe M."/>
            <person name="Maruyama T."/>
            <person name="Minagawa J."/>
            <person name="Obokata J."/>
            <person name="Shigenobu S."/>
        </authorList>
    </citation>
    <scope>NUCLEOTIDE SEQUENCE [LARGE SCALE GENOMIC DNA]</scope>
</reference>
<dbReference type="GO" id="GO:0008061">
    <property type="term" value="F:chitin binding"/>
    <property type="evidence" value="ECO:0007669"/>
    <property type="project" value="InterPro"/>
</dbReference>
<accession>A0AAV4A5W9</accession>
<evidence type="ECO:0000313" key="2">
    <source>
        <dbReference type="EMBL" id="GFO02588.1"/>
    </source>
</evidence>
<organism evidence="2 3">
    <name type="scientific">Plakobranchus ocellatus</name>
    <dbReference type="NCBI Taxonomy" id="259542"/>
    <lineage>
        <taxon>Eukaryota</taxon>
        <taxon>Metazoa</taxon>
        <taxon>Spiralia</taxon>
        <taxon>Lophotrochozoa</taxon>
        <taxon>Mollusca</taxon>
        <taxon>Gastropoda</taxon>
        <taxon>Heterobranchia</taxon>
        <taxon>Euthyneura</taxon>
        <taxon>Panpulmonata</taxon>
        <taxon>Sacoglossa</taxon>
        <taxon>Placobranchoidea</taxon>
        <taxon>Plakobranchidae</taxon>
        <taxon>Plakobranchus</taxon>
    </lineage>
</organism>
<dbReference type="EMBL" id="BLXT01003611">
    <property type="protein sequence ID" value="GFO02588.1"/>
    <property type="molecule type" value="Genomic_DNA"/>
</dbReference>
<keyword evidence="3" id="KW-1185">Reference proteome</keyword>
<dbReference type="AlphaFoldDB" id="A0AAV4A5W9"/>
<comment type="caution">
    <text evidence="2">The sequence shown here is derived from an EMBL/GenBank/DDBJ whole genome shotgun (WGS) entry which is preliminary data.</text>
</comment>
<dbReference type="Pfam" id="PF01607">
    <property type="entry name" value="CBM_14"/>
    <property type="match status" value="1"/>
</dbReference>
<protein>
    <recommendedName>
        <fullName evidence="1">Chitin-binding type-2 domain-containing protein</fullName>
    </recommendedName>
</protein>
<dbReference type="InterPro" id="IPR002557">
    <property type="entry name" value="Chitin-bd_dom"/>
</dbReference>
<name>A0AAV4A5W9_9GAST</name>
<dbReference type="GO" id="GO:0005576">
    <property type="term" value="C:extracellular region"/>
    <property type="evidence" value="ECO:0007669"/>
    <property type="project" value="InterPro"/>
</dbReference>
<dbReference type="InterPro" id="IPR036508">
    <property type="entry name" value="Chitin-bd_dom_sf"/>
</dbReference>
<feature type="domain" description="Chitin-binding type-2" evidence="1">
    <location>
        <begin position="42"/>
        <end position="102"/>
    </location>
</feature>
<dbReference type="PROSITE" id="PS50940">
    <property type="entry name" value="CHIT_BIND_II"/>
    <property type="match status" value="1"/>
</dbReference>
<dbReference type="SUPFAM" id="SSF57625">
    <property type="entry name" value="Invertebrate chitin-binding proteins"/>
    <property type="match status" value="1"/>
</dbReference>
<proteinExistence type="predicted"/>
<dbReference type="Gene3D" id="2.170.140.10">
    <property type="entry name" value="Chitin binding domain"/>
    <property type="match status" value="1"/>
</dbReference>
<dbReference type="Proteomes" id="UP000735302">
    <property type="component" value="Unassembled WGS sequence"/>
</dbReference>
<gene>
    <name evidence="2" type="ORF">PoB_002909300</name>
</gene>
<evidence type="ECO:0000259" key="1">
    <source>
        <dbReference type="PROSITE" id="PS50940"/>
    </source>
</evidence>
<sequence>MLQLTPTTSESKHYQTISFSTRVSFLGRCDSPRLAPPPCGISDVCQGRPDGQYPALIRGCSYYYDCQQGQFTSLRRCTIEEGGYFFNPDTGKCDYPQNICPPCGYKWWDW</sequence>
<evidence type="ECO:0000313" key="3">
    <source>
        <dbReference type="Proteomes" id="UP000735302"/>
    </source>
</evidence>